<name>X1UME9_9ZZZZ</name>
<organism evidence="1">
    <name type="scientific">marine sediment metagenome</name>
    <dbReference type="NCBI Taxonomy" id="412755"/>
    <lineage>
        <taxon>unclassified sequences</taxon>
        <taxon>metagenomes</taxon>
        <taxon>ecological metagenomes</taxon>
    </lineage>
</organism>
<dbReference type="AlphaFoldDB" id="X1UME9"/>
<protein>
    <submittedName>
        <fullName evidence="1">Uncharacterized protein</fullName>
    </submittedName>
</protein>
<evidence type="ECO:0000313" key="1">
    <source>
        <dbReference type="EMBL" id="GAJ01056.1"/>
    </source>
</evidence>
<feature type="non-terminal residue" evidence="1">
    <location>
        <position position="35"/>
    </location>
</feature>
<proteinExistence type="predicted"/>
<dbReference type="EMBL" id="BARW01017316">
    <property type="protein sequence ID" value="GAJ01056.1"/>
    <property type="molecule type" value="Genomic_DNA"/>
</dbReference>
<gene>
    <name evidence="1" type="ORF">S12H4_29947</name>
</gene>
<comment type="caution">
    <text evidence="1">The sequence shown here is derived from an EMBL/GenBank/DDBJ whole genome shotgun (WGS) entry which is preliminary data.</text>
</comment>
<reference evidence="1" key="1">
    <citation type="journal article" date="2014" name="Front. Microbiol.">
        <title>High frequency of phylogenetically diverse reductive dehalogenase-homologous genes in deep subseafloor sedimentary metagenomes.</title>
        <authorList>
            <person name="Kawai M."/>
            <person name="Futagami T."/>
            <person name="Toyoda A."/>
            <person name="Takaki Y."/>
            <person name="Nishi S."/>
            <person name="Hori S."/>
            <person name="Arai W."/>
            <person name="Tsubouchi T."/>
            <person name="Morono Y."/>
            <person name="Uchiyama I."/>
            <person name="Ito T."/>
            <person name="Fujiyama A."/>
            <person name="Inagaki F."/>
            <person name="Takami H."/>
        </authorList>
    </citation>
    <scope>NUCLEOTIDE SEQUENCE</scope>
    <source>
        <strain evidence="1">Expedition CK06-06</strain>
    </source>
</reference>
<sequence length="35" mass="4279">MRFKQIKLKEEEIIECPNPNCNYYVKSNWDICPEC</sequence>
<accession>X1UME9</accession>